<dbReference type="AlphaFoldDB" id="F4SD72"/>
<gene>
    <name evidence="2" type="ORF">MELLADRAFT_85587</name>
</gene>
<accession>F4SD72</accession>
<feature type="region of interest" description="Disordered" evidence="1">
    <location>
        <begin position="138"/>
        <end position="166"/>
    </location>
</feature>
<keyword evidence="3" id="KW-1185">Reference proteome</keyword>
<feature type="compositionally biased region" description="Polar residues" evidence="1">
    <location>
        <begin position="1"/>
        <end position="30"/>
    </location>
</feature>
<feature type="compositionally biased region" description="Polar residues" evidence="1">
    <location>
        <begin position="38"/>
        <end position="50"/>
    </location>
</feature>
<reference evidence="3" key="1">
    <citation type="journal article" date="2011" name="Proc. Natl. Acad. Sci. U.S.A.">
        <title>Obligate biotrophy features unraveled by the genomic analysis of rust fungi.</title>
        <authorList>
            <person name="Duplessis S."/>
            <person name="Cuomo C.A."/>
            <person name="Lin Y.-C."/>
            <person name="Aerts A."/>
            <person name="Tisserant E."/>
            <person name="Veneault-Fourrey C."/>
            <person name="Joly D.L."/>
            <person name="Hacquard S."/>
            <person name="Amselem J."/>
            <person name="Cantarel B.L."/>
            <person name="Chiu R."/>
            <person name="Coutinho P.M."/>
            <person name="Feau N."/>
            <person name="Field M."/>
            <person name="Frey P."/>
            <person name="Gelhaye E."/>
            <person name="Goldberg J."/>
            <person name="Grabherr M.G."/>
            <person name="Kodira C.D."/>
            <person name="Kohler A."/>
            <person name="Kuees U."/>
            <person name="Lindquist E.A."/>
            <person name="Lucas S.M."/>
            <person name="Mago R."/>
            <person name="Mauceli E."/>
            <person name="Morin E."/>
            <person name="Murat C."/>
            <person name="Pangilinan J.L."/>
            <person name="Park R."/>
            <person name="Pearson M."/>
            <person name="Quesneville H."/>
            <person name="Rouhier N."/>
            <person name="Sakthikumar S."/>
            <person name="Salamov A.A."/>
            <person name="Schmutz J."/>
            <person name="Selles B."/>
            <person name="Shapiro H."/>
            <person name="Tanguay P."/>
            <person name="Tuskan G.A."/>
            <person name="Henrissat B."/>
            <person name="Van de Peer Y."/>
            <person name="Rouze P."/>
            <person name="Ellis J.G."/>
            <person name="Dodds P.N."/>
            <person name="Schein J.E."/>
            <person name="Zhong S."/>
            <person name="Hamelin R.C."/>
            <person name="Grigoriev I.V."/>
            <person name="Szabo L.J."/>
            <person name="Martin F."/>
        </authorList>
    </citation>
    <scope>NUCLEOTIDE SEQUENCE [LARGE SCALE GENOMIC DNA]</scope>
    <source>
        <strain evidence="3">98AG31 / pathotype 3-4-7</strain>
    </source>
</reference>
<dbReference type="RefSeq" id="XP_007419326.1">
    <property type="nucleotide sequence ID" value="XM_007419264.1"/>
</dbReference>
<dbReference type="OrthoDB" id="2512938at2759"/>
<dbReference type="EMBL" id="GL883239">
    <property type="protein sequence ID" value="EGF97405.1"/>
    <property type="molecule type" value="Genomic_DNA"/>
</dbReference>
<organism evidence="3">
    <name type="scientific">Melampsora larici-populina (strain 98AG31 / pathotype 3-4-7)</name>
    <name type="common">Poplar leaf rust fungus</name>
    <dbReference type="NCBI Taxonomy" id="747676"/>
    <lineage>
        <taxon>Eukaryota</taxon>
        <taxon>Fungi</taxon>
        <taxon>Dikarya</taxon>
        <taxon>Basidiomycota</taxon>
        <taxon>Pucciniomycotina</taxon>
        <taxon>Pucciniomycetes</taxon>
        <taxon>Pucciniales</taxon>
        <taxon>Melampsoraceae</taxon>
        <taxon>Melampsora</taxon>
    </lineage>
</organism>
<evidence type="ECO:0000313" key="2">
    <source>
        <dbReference type="EMBL" id="EGF97405.1"/>
    </source>
</evidence>
<dbReference type="HOGENOM" id="CLU_030194_0_0_1"/>
<name>F4SD72_MELLP</name>
<proteinExistence type="predicted"/>
<protein>
    <submittedName>
        <fullName evidence="2">Uncharacterized protein</fullName>
    </submittedName>
</protein>
<evidence type="ECO:0000256" key="1">
    <source>
        <dbReference type="SAM" id="MobiDB-lite"/>
    </source>
</evidence>
<dbReference type="VEuPathDB" id="FungiDB:MELLADRAFT_85587"/>
<feature type="compositionally biased region" description="Low complexity" evidence="1">
    <location>
        <begin position="148"/>
        <end position="159"/>
    </location>
</feature>
<feature type="region of interest" description="Disordered" evidence="1">
    <location>
        <begin position="1"/>
        <end position="54"/>
    </location>
</feature>
<dbReference type="Proteomes" id="UP000001072">
    <property type="component" value="Unassembled WGS sequence"/>
</dbReference>
<evidence type="ECO:0000313" key="3">
    <source>
        <dbReference type="Proteomes" id="UP000001072"/>
    </source>
</evidence>
<dbReference type="KEGG" id="mlr:MELLADRAFT_85587"/>
<dbReference type="InParanoid" id="F4SD72"/>
<sequence>MSSQTNRTQPYSLTTPRGGMTNTGLGSHSGSRAEQRSVRGQGSTRASTIDVNREGSDLSTEQIMAAIASLGAKLEKEILVLSDNLKQDISTISVKIDKDISSLSNQMEEDMNSMADQIERNLTTISNKLDQVDETVGGLTDRHAGNHAPAAGTPSTGPSGPTPPWTYSAELKERVYNFAYESVAEPNIASYTKLEDPNGNLIVHSLFNTIKQKIKNIPGTWSTEQLPPVVNGAQSVAAIQTYTTLLKDAGKHARERLHNLVLHNIKNNPEATVPSIKKLLHRIARQCGNSADGLDEEAYWLRAPEALRLRITYLRREAIRIFQSRRAGGGGGNIWARVDKQLHLLSDEEPLYASAFYNLIYDQDCATFDSKGYFANIDVNATFDLPLEEEIHEEMERLLQEGATGMQG</sequence>
<dbReference type="GeneID" id="18933892"/>